<name>A0A9D3WIQ2_9ROSI</name>
<evidence type="ECO:0000313" key="2">
    <source>
        <dbReference type="EMBL" id="KAH1129954.1"/>
    </source>
</evidence>
<dbReference type="OrthoDB" id="10563273at2759"/>
<dbReference type="AlphaFoldDB" id="A0A9D3WIQ2"/>
<dbReference type="Proteomes" id="UP000828251">
    <property type="component" value="Unassembled WGS sequence"/>
</dbReference>
<feature type="region of interest" description="Disordered" evidence="1">
    <location>
        <begin position="80"/>
        <end position="120"/>
    </location>
</feature>
<evidence type="ECO:0000313" key="3">
    <source>
        <dbReference type="Proteomes" id="UP000828251"/>
    </source>
</evidence>
<feature type="compositionally biased region" description="Polar residues" evidence="1">
    <location>
        <begin position="83"/>
        <end position="94"/>
    </location>
</feature>
<feature type="compositionally biased region" description="Acidic residues" evidence="1">
    <location>
        <begin position="98"/>
        <end position="107"/>
    </location>
</feature>
<dbReference type="EMBL" id="JAIQCV010000001">
    <property type="protein sequence ID" value="KAH1129954.1"/>
    <property type="molecule type" value="Genomic_DNA"/>
</dbReference>
<accession>A0A9D3WIQ2</accession>
<keyword evidence="3" id="KW-1185">Reference proteome</keyword>
<organism evidence="2 3">
    <name type="scientific">Gossypium stocksii</name>
    <dbReference type="NCBI Taxonomy" id="47602"/>
    <lineage>
        <taxon>Eukaryota</taxon>
        <taxon>Viridiplantae</taxon>
        <taxon>Streptophyta</taxon>
        <taxon>Embryophyta</taxon>
        <taxon>Tracheophyta</taxon>
        <taxon>Spermatophyta</taxon>
        <taxon>Magnoliopsida</taxon>
        <taxon>eudicotyledons</taxon>
        <taxon>Gunneridae</taxon>
        <taxon>Pentapetalae</taxon>
        <taxon>rosids</taxon>
        <taxon>malvids</taxon>
        <taxon>Malvales</taxon>
        <taxon>Malvaceae</taxon>
        <taxon>Malvoideae</taxon>
        <taxon>Gossypium</taxon>
    </lineage>
</organism>
<proteinExistence type="predicted"/>
<reference evidence="2 3" key="1">
    <citation type="journal article" date="2021" name="Plant Biotechnol. J.">
        <title>Multi-omics assisted identification of the key and species-specific regulatory components of drought-tolerant mechanisms in Gossypium stocksii.</title>
        <authorList>
            <person name="Yu D."/>
            <person name="Ke L."/>
            <person name="Zhang D."/>
            <person name="Wu Y."/>
            <person name="Sun Y."/>
            <person name="Mei J."/>
            <person name="Sun J."/>
            <person name="Sun Y."/>
        </authorList>
    </citation>
    <scope>NUCLEOTIDE SEQUENCE [LARGE SCALE GENOMIC DNA]</scope>
    <source>
        <strain evidence="3">cv. E1</strain>
        <tissue evidence="2">Leaf</tissue>
    </source>
</reference>
<protein>
    <submittedName>
        <fullName evidence="2">Uncharacterized protein</fullName>
    </submittedName>
</protein>
<sequence length="120" mass="13635">MIVLFLKYQFYASVDLIRYDAFNIRGQNMTPTRHSVSGLDLTWSADVQCWDTYSRMTSTSSGWQSTGDCECFHNYTRRDDVLPTTSTDEGTSNKADVDVFENEEGIESDVNPIREPDVDG</sequence>
<gene>
    <name evidence="2" type="ORF">J1N35_001332</name>
</gene>
<comment type="caution">
    <text evidence="2">The sequence shown here is derived from an EMBL/GenBank/DDBJ whole genome shotgun (WGS) entry which is preliminary data.</text>
</comment>
<evidence type="ECO:0000256" key="1">
    <source>
        <dbReference type="SAM" id="MobiDB-lite"/>
    </source>
</evidence>